<keyword evidence="3" id="KW-1185">Reference proteome</keyword>
<dbReference type="EMBL" id="CASHTH010000508">
    <property type="protein sequence ID" value="CAI8003200.1"/>
    <property type="molecule type" value="Genomic_DNA"/>
</dbReference>
<evidence type="ECO:0000313" key="3">
    <source>
        <dbReference type="Proteomes" id="UP001174909"/>
    </source>
</evidence>
<evidence type="ECO:0000256" key="1">
    <source>
        <dbReference type="SAM" id="MobiDB-lite"/>
    </source>
</evidence>
<protein>
    <submittedName>
        <fullName evidence="2">Uncharacterized protein</fullName>
    </submittedName>
</protein>
<dbReference type="Proteomes" id="UP001174909">
    <property type="component" value="Unassembled WGS sequence"/>
</dbReference>
<organism evidence="2 3">
    <name type="scientific">Geodia barretti</name>
    <name type="common">Barrett's horny sponge</name>
    <dbReference type="NCBI Taxonomy" id="519541"/>
    <lineage>
        <taxon>Eukaryota</taxon>
        <taxon>Metazoa</taxon>
        <taxon>Porifera</taxon>
        <taxon>Demospongiae</taxon>
        <taxon>Heteroscleromorpha</taxon>
        <taxon>Tetractinellida</taxon>
        <taxon>Astrophorina</taxon>
        <taxon>Geodiidae</taxon>
        <taxon>Geodia</taxon>
    </lineage>
</organism>
<comment type="caution">
    <text evidence="2">The sequence shown here is derived from an EMBL/GenBank/DDBJ whole genome shotgun (WGS) entry which is preliminary data.</text>
</comment>
<reference evidence="2" key="1">
    <citation type="submission" date="2023-03" db="EMBL/GenBank/DDBJ databases">
        <authorList>
            <person name="Steffen K."/>
            <person name="Cardenas P."/>
        </authorList>
    </citation>
    <scope>NUCLEOTIDE SEQUENCE</scope>
</reference>
<dbReference type="AlphaFoldDB" id="A0AA35R3T6"/>
<sequence length="131" mass="14379">MRLEDLEEVGPQGPDPHLIIQPPVVGTPDLIPNCEGYWVLFFEPPELNDEGLIEEPDRFGHDYKFLITRQPFDLDGGHNSPPGPGSPASWPRSVSRATDRGLFIEGGEAWPMNGAAGAAGCWRKIASFQVK</sequence>
<evidence type="ECO:0000313" key="2">
    <source>
        <dbReference type="EMBL" id="CAI8003200.1"/>
    </source>
</evidence>
<feature type="region of interest" description="Disordered" evidence="1">
    <location>
        <begin position="72"/>
        <end position="94"/>
    </location>
</feature>
<accession>A0AA35R3T6</accession>
<gene>
    <name evidence="2" type="ORF">GBAR_LOCUS3581</name>
</gene>
<name>A0AA35R3T6_GEOBA</name>
<proteinExistence type="predicted"/>